<organism evidence="2 3">
    <name type="scientific">Streptomyces sulfonofaciens</name>
    <dbReference type="NCBI Taxonomy" id="68272"/>
    <lineage>
        <taxon>Bacteria</taxon>
        <taxon>Bacillati</taxon>
        <taxon>Actinomycetota</taxon>
        <taxon>Actinomycetes</taxon>
        <taxon>Kitasatosporales</taxon>
        <taxon>Streptomycetaceae</taxon>
        <taxon>Streptomyces</taxon>
    </lineage>
</organism>
<name>A0A919L2W4_9ACTN</name>
<dbReference type="EMBL" id="BNCD01000013">
    <property type="protein sequence ID" value="GHH82900.1"/>
    <property type="molecule type" value="Genomic_DNA"/>
</dbReference>
<feature type="transmembrane region" description="Helical" evidence="1">
    <location>
        <begin position="29"/>
        <end position="47"/>
    </location>
</feature>
<protein>
    <submittedName>
        <fullName evidence="2">Uncharacterized protein</fullName>
    </submittedName>
</protein>
<keyword evidence="1" id="KW-1133">Transmembrane helix</keyword>
<reference evidence="2" key="1">
    <citation type="journal article" date="2014" name="Int. J. Syst. Evol. Microbiol.">
        <title>Complete genome sequence of Corynebacterium casei LMG S-19264T (=DSM 44701T), isolated from a smear-ripened cheese.</title>
        <authorList>
            <consortium name="US DOE Joint Genome Institute (JGI-PGF)"/>
            <person name="Walter F."/>
            <person name="Albersmeier A."/>
            <person name="Kalinowski J."/>
            <person name="Ruckert C."/>
        </authorList>
    </citation>
    <scope>NUCLEOTIDE SEQUENCE</scope>
    <source>
        <strain evidence="2">JCM 5069</strain>
    </source>
</reference>
<keyword evidence="1" id="KW-0472">Membrane</keyword>
<dbReference type="AlphaFoldDB" id="A0A919L2W4"/>
<proteinExistence type="predicted"/>
<reference evidence="2" key="2">
    <citation type="submission" date="2020-09" db="EMBL/GenBank/DDBJ databases">
        <authorList>
            <person name="Sun Q."/>
            <person name="Ohkuma M."/>
        </authorList>
    </citation>
    <scope>NUCLEOTIDE SEQUENCE</scope>
    <source>
        <strain evidence="2">JCM 5069</strain>
    </source>
</reference>
<accession>A0A919L2W4</accession>
<dbReference type="Proteomes" id="UP000603708">
    <property type="component" value="Unassembled WGS sequence"/>
</dbReference>
<comment type="caution">
    <text evidence="2">The sequence shown here is derived from an EMBL/GenBank/DDBJ whole genome shotgun (WGS) entry which is preliminary data.</text>
</comment>
<keyword evidence="3" id="KW-1185">Reference proteome</keyword>
<evidence type="ECO:0000313" key="3">
    <source>
        <dbReference type="Proteomes" id="UP000603708"/>
    </source>
</evidence>
<feature type="transmembrane region" description="Helical" evidence="1">
    <location>
        <begin position="53"/>
        <end position="71"/>
    </location>
</feature>
<sequence>MSGSTRHEWGRPAEGPWWRFVPRNRASGVLSLVAGVLLVGQSVLYLALGGDSAGRTVLEVVVGVLGVLLVLRSVDGLRVLDRGPGPE</sequence>
<dbReference type="RefSeq" id="WP_189934605.1">
    <property type="nucleotide sequence ID" value="NZ_BNCD01000013.1"/>
</dbReference>
<evidence type="ECO:0000256" key="1">
    <source>
        <dbReference type="SAM" id="Phobius"/>
    </source>
</evidence>
<gene>
    <name evidence="2" type="ORF">GCM10018793_43640</name>
</gene>
<keyword evidence="1" id="KW-0812">Transmembrane</keyword>
<evidence type="ECO:0000313" key="2">
    <source>
        <dbReference type="EMBL" id="GHH82900.1"/>
    </source>
</evidence>